<dbReference type="InterPro" id="IPR002933">
    <property type="entry name" value="Peptidase_M20"/>
</dbReference>
<dbReference type="Gene3D" id="3.30.70.360">
    <property type="match status" value="1"/>
</dbReference>
<dbReference type="Pfam" id="PF07687">
    <property type="entry name" value="M20_dimer"/>
    <property type="match status" value="1"/>
</dbReference>
<dbReference type="PANTHER" id="PTHR43808:SF31">
    <property type="entry name" value="N-ACETYL-L-CITRULLINE DEACETYLASE"/>
    <property type="match status" value="1"/>
</dbReference>
<dbReference type="Pfam" id="PF01546">
    <property type="entry name" value="Peptidase_M20"/>
    <property type="match status" value="1"/>
</dbReference>
<feature type="domain" description="Peptidase M20 dimerisation" evidence="7">
    <location>
        <begin position="169"/>
        <end position="268"/>
    </location>
</feature>
<dbReference type="InterPro" id="IPR036264">
    <property type="entry name" value="Bact_exopeptidase_dim_dom"/>
</dbReference>
<dbReference type="InterPro" id="IPR050072">
    <property type="entry name" value="Peptidase_M20A"/>
</dbReference>
<proteinExistence type="predicted"/>
<evidence type="ECO:0000256" key="6">
    <source>
        <dbReference type="NCBIfam" id="TIGR01900"/>
    </source>
</evidence>
<protein>
    <recommendedName>
        <fullName evidence="6">Succinyl-diaminopimelate desuccinylase</fullName>
        <ecNumber evidence="6">3.5.1.18</ecNumber>
    </recommendedName>
</protein>
<gene>
    <name evidence="8" type="ORF">HNQ61_005752</name>
</gene>
<comment type="caution">
    <text evidence="8">The sequence shown here is derived from an EMBL/GenBank/DDBJ whole genome shotgun (WGS) entry which is preliminary data.</text>
</comment>
<keyword evidence="9" id="KW-1185">Reference proteome</keyword>
<dbReference type="NCBIfam" id="TIGR01900">
    <property type="entry name" value="dapE-gram_pos"/>
    <property type="match status" value="1"/>
</dbReference>
<evidence type="ECO:0000313" key="8">
    <source>
        <dbReference type="EMBL" id="MBB6074071.1"/>
    </source>
</evidence>
<reference evidence="8 9" key="1">
    <citation type="submission" date="2020-08" db="EMBL/GenBank/DDBJ databases">
        <title>Genomic Encyclopedia of Type Strains, Phase IV (KMG-IV): sequencing the most valuable type-strain genomes for metagenomic binning, comparative biology and taxonomic classification.</title>
        <authorList>
            <person name="Goeker M."/>
        </authorList>
    </citation>
    <scope>NUCLEOTIDE SEQUENCE [LARGE SCALE GENOMIC DNA]</scope>
    <source>
        <strain evidence="8 9">DSM 29007</strain>
    </source>
</reference>
<keyword evidence="4" id="KW-0862">Zinc</keyword>
<dbReference type="PANTHER" id="PTHR43808">
    <property type="entry name" value="ACETYLORNITHINE DEACETYLASE"/>
    <property type="match status" value="1"/>
</dbReference>
<name>A0A841H7D1_9BACT</name>
<dbReference type="Proteomes" id="UP000582837">
    <property type="component" value="Unassembled WGS sequence"/>
</dbReference>
<dbReference type="EMBL" id="JACHIA010000039">
    <property type="protein sequence ID" value="MBB6074071.1"/>
    <property type="molecule type" value="Genomic_DNA"/>
</dbReference>
<dbReference type="GO" id="GO:0009089">
    <property type="term" value="P:lysine biosynthetic process via diaminopimelate"/>
    <property type="evidence" value="ECO:0007669"/>
    <property type="project" value="UniProtKB-UniRule"/>
</dbReference>
<evidence type="ECO:0000259" key="7">
    <source>
        <dbReference type="Pfam" id="PF07687"/>
    </source>
</evidence>
<dbReference type="GO" id="GO:0046872">
    <property type="term" value="F:metal ion binding"/>
    <property type="evidence" value="ECO:0007669"/>
    <property type="project" value="UniProtKB-KW"/>
</dbReference>
<comment type="cofactor">
    <cofactor evidence="1">
        <name>Zn(2+)</name>
        <dbReference type="ChEBI" id="CHEBI:29105"/>
    </cofactor>
</comment>
<evidence type="ECO:0000313" key="9">
    <source>
        <dbReference type="Proteomes" id="UP000582837"/>
    </source>
</evidence>
<dbReference type="SUPFAM" id="SSF53187">
    <property type="entry name" value="Zn-dependent exopeptidases"/>
    <property type="match status" value="1"/>
</dbReference>
<dbReference type="InterPro" id="IPR011650">
    <property type="entry name" value="Peptidase_M20_dimer"/>
</dbReference>
<dbReference type="InterPro" id="IPR010174">
    <property type="entry name" value="Succinyl-DAP_deSuclase_DapE"/>
</dbReference>
<dbReference type="SUPFAM" id="SSF55031">
    <property type="entry name" value="Bacterial exopeptidase dimerisation domain"/>
    <property type="match status" value="1"/>
</dbReference>
<organism evidence="8 9">
    <name type="scientific">Longimicrobium terrae</name>
    <dbReference type="NCBI Taxonomy" id="1639882"/>
    <lineage>
        <taxon>Bacteria</taxon>
        <taxon>Pseudomonadati</taxon>
        <taxon>Gemmatimonadota</taxon>
        <taxon>Longimicrobiia</taxon>
        <taxon>Longimicrobiales</taxon>
        <taxon>Longimicrobiaceae</taxon>
        <taxon>Longimicrobium</taxon>
    </lineage>
</organism>
<dbReference type="GO" id="GO:0006526">
    <property type="term" value="P:L-arginine biosynthetic process"/>
    <property type="evidence" value="ECO:0007669"/>
    <property type="project" value="TreeGrafter"/>
</dbReference>
<dbReference type="AlphaFoldDB" id="A0A841H7D1"/>
<dbReference type="InterPro" id="IPR001261">
    <property type="entry name" value="ArgE/DapE_CS"/>
</dbReference>
<evidence type="ECO:0000256" key="5">
    <source>
        <dbReference type="ARBA" id="ARBA00023285"/>
    </source>
</evidence>
<keyword evidence="3 8" id="KW-0378">Hydrolase</keyword>
<accession>A0A841H7D1</accession>
<evidence type="ECO:0000256" key="2">
    <source>
        <dbReference type="ARBA" id="ARBA00022723"/>
    </source>
</evidence>
<dbReference type="PROSITE" id="PS00758">
    <property type="entry name" value="ARGE_DAPE_CPG2_1"/>
    <property type="match status" value="1"/>
</dbReference>
<keyword evidence="5" id="KW-0170">Cobalt</keyword>
<sequence length="356" mass="38638">MTIRDELAHLTLDLCNIPSETCHEAQIASWVQQRCAAAAGPHAVTRLGNSVLCEPFGRDERPGQPVIALVGHIDTVKCAEDQPYEIRDGRVYGCGASDMKAGVAVMLALLDRWRELENARPVWIFYDGEEGPAEGNGLGPVLDSGALPVIDFAFILEPTDRGVQPGCMGLIHATVTIPGVRAHSARPWQGQNAIYAAIPFLEKLRDWGRREVRFGDLSFYEVIVATAAATHNSRNVVPDALDLNVNFRFAPGNTAENAEAELRALAGPECTVTVTDSAPAGDVYADHPLIAEWIRREALPVLPKQAWTDVARFTTAGIPAVNFGPGETGQAHQAGEWASIDSLEHCYGALRRWFAQ</sequence>
<dbReference type="RefSeq" id="WP_170032866.1">
    <property type="nucleotide sequence ID" value="NZ_JABDTL010000001.1"/>
</dbReference>
<keyword evidence="2" id="KW-0479">Metal-binding</keyword>
<evidence type="ECO:0000256" key="3">
    <source>
        <dbReference type="ARBA" id="ARBA00022801"/>
    </source>
</evidence>
<dbReference type="EC" id="3.5.1.18" evidence="6"/>
<dbReference type="GO" id="GO:0009014">
    <property type="term" value="F:succinyl-diaminopimelate desuccinylase activity"/>
    <property type="evidence" value="ECO:0007669"/>
    <property type="project" value="UniProtKB-UniRule"/>
</dbReference>
<evidence type="ECO:0000256" key="4">
    <source>
        <dbReference type="ARBA" id="ARBA00022833"/>
    </source>
</evidence>
<evidence type="ECO:0000256" key="1">
    <source>
        <dbReference type="ARBA" id="ARBA00001947"/>
    </source>
</evidence>
<dbReference type="Gene3D" id="3.40.630.10">
    <property type="entry name" value="Zn peptidases"/>
    <property type="match status" value="1"/>
</dbReference>
<dbReference type="GO" id="GO:0008777">
    <property type="term" value="F:acetylornithine deacetylase activity"/>
    <property type="evidence" value="ECO:0007669"/>
    <property type="project" value="TreeGrafter"/>
</dbReference>